<dbReference type="PANTHER" id="PTHR31082:SF4">
    <property type="entry name" value="PHEROMONE-REGULATED MEMBRANE PROTEIN 10"/>
    <property type="match status" value="1"/>
</dbReference>
<feature type="signal peptide" evidence="4">
    <location>
        <begin position="1"/>
        <end position="25"/>
    </location>
</feature>
<gene>
    <name evidence="6" type="ORF">EV379_1666</name>
</gene>
<feature type="transmembrane region" description="Helical" evidence="3">
    <location>
        <begin position="306"/>
        <end position="325"/>
    </location>
</feature>
<feature type="transmembrane region" description="Helical" evidence="3">
    <location>
        <begin position="537"/>
        <end position="557"/>
    </location>
</feature>
<keyword evidence="7" id="KW-1185">Reference proteome</keyword>
<dbReference type="GO" id="GO:0022857">
    <property type="term" value="F:transmembrane transporter activity"/>
    <property type="evidence" value="ECO:0007669"/>
    <property type="project" value="InterPro"/>
</dbReference>
<accession>A0A4Q8AN04</accession>
<dbReference type="InterPro" id="IPR010619">
    <property type="entry name" value="ThrE-like_N"/>
</dbReference>
<dbReference type="OrthoDB" id="235893at2"/>
<feature type="transmembrane region" description="Helical" evidence="3">
    <location>
        <begin position="455"/>
        <end position="473"/>
    </location>
</feature>
<evidence type="ECO:0000256" key="2">
    <source>
        <dbReference type="SAM" id="MobiDB-lite"/>
    </source>
</evidence>
<feature type="transmembrane region" description="Helical" evidence="3">
    <location>
        <begin position="429"/>
        <end position="448"/>
    </location>
</feature>
<feature type="transmembrane region" description="Helical" evidence="3">
    <location>
        <begin position="510"/>
        <end position="531"/>
    </location>
</feature>
<reference evidence="6 7" key="1">
    <citation type="submission" date="2019-02" db="EMBL/GenBank/DDBJ databases">
        <title>Sequencing the genomes of 1000 actinobacteria strains.</title>
        <authorList>
            <person name="Klenk H.-P."/>
        </authorList>
    </citation>
    <scope>NUCLEOTIDE SEQUENCE [LARGE SCALE GENOMIC DNA]</scope>
    <source>
        <strain evidence="6 7">DSM 18319</strain>
    </source>
</reference>
<dbReference type="AlphaFoldDB" id="A0A4Q8AN04"/>
<evidence type="ECO:0000256" key="4">
    <source>
        <dbReference type="SAM" id="SignalP"/>
    </source>
</evidence>
<comment type="similarity">
    <text evidence="1">Belongs to the ThrE exporter (TC 2.A.79) family.</text>
</comment>
<dbReference type="Pfam" id="PF06738">
    <property type="entry name" value="ThrE"/>
    <property type="match status" value="1"/>
</dbReference>
<dbReference type="InterPro" id="IPR051361">
    <property type="entry name" value="ThrE/Ser_Exporter"/>
</dbReference>
<feature type="transmembrane region" description="Helical" evidence="3">
    <location>
        <begin position="362"/>
        <end position="382"/>
    </location>
</feature>
<feature type="compositionally biased region" description="Low complexity" evidence="2">
    <location>
        <begin position="71"/>
        <end position="99"/>
    </location>
</feature>
<dbReference type="PANTHER" id="PTHR31082">
    <property type="entry name" value="PHEROMONE-REGULATED MEMBRANE PROTEIN 10"/>
    <property type="match status" value="1"/>
</dbReference>
<feature type="domain" description="Threonine/serine exporter-like N-terminal" evidence="5">
    <location>
        <begin position="179"/>
        <end position="413"/>
    </location>
</feature>
<dbReference type="Proteomes" id="UP000291483">
    <property type="component" value="Unassembled WGS sequence"/>
</dbReference>
<feature type="transmembrane region" description="Helical" evidence="3">
    <location>
        <begin position="125"/>
        <end position="144"/>
    </location>
</feature>
<feature type="compositionally biased region" description="Low complexity" evidence="2">
    <location>
        <begin position="41"/>
        <end position="59"/>
    </location>
</feature>
<keyword evidence="4" id="KW-0732">Signal</keyword>
<feature type="region of interest" description="Disordered" evidence="2">
    <location>
        <begin position="29"/>
        <end position="105"/>
    </location>
</feature>
<proteinExistence type="inferred from homology"/>
<evidence type="ECO:0000256" key="3">
    <source>
        <dbReference type="SAM" id="Phobius"/>
    </source>
</evidence>
<feature type="chain" id="PRO_5020411461" evidence="4">
    <location>
        <begin position="26"/>
        <end position="572"/>
    </location>
</feature>
<name>A0A4Q8AN04_9MICO</name>
<keyword evidence="3" id="KW-1133">Transmembrane helix</keyword>
<comment type="caution">
    <text evidence="6">The sequence shown here is derived from an EMBL/GenBank/DDBJ whole genome shotgun (WGS) entry which is preliminary data.</text>
</comment>
<feature type="transmembrane region" description="Helical" evidence="3">
    <location>
        <begin position="394"/>
        <end position="417"/>
    </location>
</feature>
<keyword evidence="3" id="KW-0812">Transmembrane</keyword>
<feature type="transmembrane region" description="Helical" evidence="3">
    <location>
        <begin position="479"/>
        <end position="498"/>
    </location>
</feature>
<evidence type="ECO:0000259" key="5">
    <source>
        <dbReference type="Pfam" id="PF06738"/>
    </source>
</evidence>
<evidence type="ECO:0000313" key="7">
    <source>
        <dbReference type="Proteomes" id="UP000291483"/>
    </source>
</evidence>
<evidence type="ECO:0000313" key="6">
    <source>
        <dbReference type="EMBL" id="RZU65335.1"/>
    </source>
</evidence>
<protein>
    <submittedName>
        <fullName evidence="6">Uncharacterized membrane protein YjjP (DUF1212 family)</fullName>
    </submittedName>
</protein>
<feature type="transmembrane region" description="Helical" evidence="3">
    <location>
        <begin position="282"/>
        <end position="300"/>
    </location>
</feature>
<keyword evidence="3" id="KW-0472">Membrane</keyword>
<sequence>MSVERGVAAVVLTVALAFAVSPVAAAVAAEGSGITRPQVPTPVSTEPAPETPAPTDAATPVPPTDEPEPVPTETGVPPTAEPTPTEEAPAPTEVPVPDEAPVDEPDNTELAPIEPAYADPDVDPVSWIIAIAVLLVGIAVLFLIRRRAPRRRVNEVMPAQAEPQTHAEPAVVLAALESSGEAMIDAGYSVVSVTEALVDIAAANGYPTAEIVVFPTALFISASADGQLRTGVVSSGHSALLLHQVEELDDAIESAQSGALPAAAVPSRIVAIRRLPRPYNTAQRLIAYMFLSSGISMLLGASWAGVLLSAVLGAVVGSLLLAGAGTARRYQALITVGASFLVGVSVFLLIRTDIDPGVLPSLIAPLIILLPGALLTTGVVELSTGQMMAGAGRLAAGSMQLILLAVGIVAAAGVVGIPAREITSAQEPLGALGPWLGVAVFGVGIVVYQCARPASLGWILLVLYVAYGAQVLADVFLGGVLSAFVGALAMTPVAVIVARQRSGPPAIVSFLPAFWLLVPGALGLVGVASLLGGDTGGVSSLVTTVSTMVAIALGVLAGTAITGRVRRGPGAI</sequence>
<organism evidence="6 7">
    <name type="scientific">Microterricola gilva</name>
    <dbReference type="NCBI Taxonomy" id="393267"/>
    <lineage>
        <taxon>Bacteria</taxon>
        <taxon>Bacillati</taxon>
        <taxon>Actinomycetota</taxon>
        <taxon>Actinomycetes</taxon>
        <taxon>Micrococcales</taxon>
        <taxon>Microbacteriaceae</taxon>
        <taxon>Microterricola</taxon>
    </lineage>
</organism>
<evidence type="ECO:0000256" key="1">
    <source>
        <dbReference type="ARBA" id="ARBA00034125"/>
    </source>
</evidence>
<feature type="transmembrane region" description="Helical" evidence="3">
    <location>
        <begin position="332"/>
        <end position="350"/>
    </location>
</feature>
<dbReference type="RefSeq" id="WP_130505708.1">
    <property type="nucleotide sequence ID" value="NZ_SHLC01000001.1"/>
</dbReference>
<dbReference type="EMBL" id="SHLC01000001">
    <property type="protein sequence ID" value="RZU65335.1"/>
    <property type="molecule type" value="Genomic_DNA"/>
</dbReference>